<organism evidence="9 10">
    <name type="scientific">Ammonicoccus fulvus</name>
    <dbReference type="NCBI Taxonomy" id="3138240"/>
    <lineage>
        <taxon>Bacteria</taxon>
        <taxon>Bacillati</taxon>
        <taxon>Actinomycetota</taxon>
        <taxon>Actinomycetes</taxon>
        <taxon>Propionibacteriales</taxon>
        <taxon>Propionibacteriaceae</taxon>
        <taxon>Ammonicoccus</taxon>
    </lineage>
</organism>
<dbReference type="InterPro" id="IPR039425">
    <property type="entry name" value="RNA_pol_sigma-70-like"/>
</dbReference>
<dbReference type="RefSeq" id="WP_425310125.1">
    <property type="nucleotide sequence ID" value="NZ_CP154795.1"/>
</dbReference>
<dbReference type="Pfam" id="PF08281">
    <property type="entry name" value="Sigma70_r4_2"/>
    <property type="match status" value="1"/>
</dbReference>
<name>A0ABZ3FTH8_9ACTN</name>
<dbReference type="InterPro" id="IPR007627">
    <property type="entry name" value="RNA_pol_sigma70_r2"/>
</dbReference>
<accession>A0ABZ3FTH8</accession>
<evidence type="ECO:0000259" key="8">
    <source>
        <dbReference type="Pfam" id="PF08281"/>
    </source>
</evidence>
<keyword evidence="4" id="KW-0238">DNA-binding</keyword>
<dbReference type="InterPro" id="IPR013249">
    <property type="entry name" value="RNA_pol_sigma70_r4_t2"/>
</dbReference>
<evidence type="ECO:0000313" key="9">
    <source>
        <dbReference type="EMBL" id="XAN08697.1"/>
    </source>
</evidence>
<sequence length="178" mass="19947">MREIRDRDWLTALFDRHHRQVLAYAVRRVGRDHAEDVLAEVFVVAWKRRSDVPEPPLPWLLRAARNHVLHHQRALARRARLHDAAADVAPRSTPSAEDASHALVDSVLSSLDEIDAEILRLAVWEELTPAEISEVLGIAPSTARTRLMRARRRAQSAYAPDPSAADAADPLPAERFGA</sequence>
<dbReference type="SUPFAM" id="SSF88659">
    <property type="entry name" value="Sigma3 and sigma4 domains of RNA polymerase sigma factors"/>
    <property type="match status" value="1"/>
</dbReference>
<dbReference type="Gene3D" id="1.10.10.10">
    <property type="entry name" value="Winged helix-like DNA-binding domain superfamily/Winged helix DNA-binding domain"/>
    <property type="match status" value="1"/>
</dbReference>
<dbReference type="Gene3D" id="1.10.1740.10">
    <property type="match status" value="1"/>
</dbReference>
<dbReference type="Pfam" id="PF04542">
    <property type="entry name" value="Sigma70_r2"/>
    <property type="match status" value="1"/>
</dbReference>
<evidence type="ECO:0000256" key="5">
    <source>
        <dbReference type="ARBA" id="ARBA00023163"/>
    </source>
</evidence>
<keyword evidence="10" id="KW-1185">Reference proteome</keyword>
<evidence type="ECO:0000256" key="4">
    <source>
        <dbReference type="ARBA" id="ARBA00023125"/>
    </source>
</evidence>
<feature type="domain" description="RNA polymerase sigma factor 70 region 4 type 2" evidence="8">
    <location>
        <begin position="103"/>
        <end position="153"/>
    </location>
</feature>
<feature type="compositionally biased region" description="Low complexity" evidence="6">
    <location>
        <begin position="155"/>
        <end position="178"/>
    </location>
</feature>
<protein>
    <submittedName>
        <fullName evidence="9">Sigma-70 family RNA polymerase sigma factor</fullName>
    </submittedName>
</protein>
<dbReference type="InterPro" id="IPR014284">
    <property type="entry name" value="RNA_pol_sigma-70_dom"/>
</dbReference>
<dbReference type="InterPro" id="IPR013324">
    <property type="entry name" value="RNA_pol_sigma_r3/r4-like"/>
</dbReference>
<evidence type="ECO:0000256" key="1">
    <source>
        <dbReference type="ARBA" id="ARBA00010641"/>
    </source>
</evidence>
<dbReference type="NCBIfam" id="TIGR02937">
    <property type="entry name" value="sigma70-ECF"/>
    <property type="match status" value="1"/>
</dbReference>
<dbReference type="EMBL" id="CP154795">
    <property type="protein sequence ID" value="XAN08697.1"/>
    <property type="molecule type" value="Genomic_DNA"/>
</dbReference>
<evidence type="ECO:0000259" key="7">
    <source>
        <dbReference type="Pfam" id="PF04542"/>
    </source>
</evidence>
<dbReference type="PANTHER" id="PTHR43133:SF8">
    <property type="entry name" value="RNA POLYMERASE SIGMA FACTOR HI_1459-RELATED"/>
    <property type="match status" value="1"/>
</dbReference>
<evidence type="ECO:0000256" key="2">
    <source>
        <dbReference type="ARBA" id="ARBA00023015"/>
    </source>
</evidence>
<feature type="region of interest" description="Disordered" evidence="6">
    <location>
        <begin position="153"/>
        <end position="178"/>
    </location>
</feature>
<reference evidence="9 10" key="1">
    <citation type="submission" date="2024-04" db="EMBL/GenBank/DDBJ databases">
        <title>Isolation of an actinomycete strain from pig manure.</title>
        <authorList>
            <person name="Gong T."/>
            <person name="Yu Z."/>
            <person name="An M."/>
            <person name="Wei C."/>
            <person name="Yang W."/>
            <person name="Liu L."/>
        </authorList>
    </citation>
    <scope>NUCLEOTIDE SEQUENCE [LARGE SCALE GENOMIC DNA]</scope>
    <source>
        <strain evidence="9 10">ZF39</strain>
    </source>
</reference>
<keyword evidence="3" id="KW-0731">Sigma factor</keyword>
<dbReference type="SUPFAM" id="SSF88946">
    <property type="entry name" value="Sigma2 domain of RNA polymerase sigma factors"/>
    <property type="match status" value="1"/>
</dbReference>
<dbReference type="PANTHER" id="PTHR43133">
    <property type="entry name" value="RNA POLYMERASE ECF-TYPE SIGMA FACTO"/>
    <property type="match status" value="1"/>
</dbReference>
<evidence type="ECO:0000313" key="10">
    <source>
        <dbReference type="Proteomes" id="UP001442841"/>
    </source>
</evidence>
<comment type="similarity">
    <text evidence="1">Belongs to the sigma-70 factor family. ECF subfamily.</text>
</comment>
<evidence type="ECO:0000256" key="3">
    <source>
        <dbReference type="ARBA" id="ARBA00023082"/>
    </source>
</evidence>
<dbReference type="InterPro" id="IPR013325">
    <property type="entry name" value="RNA_pol_sigma_r2"/>
</dbReference>
<gene>
    <name evidence="9" type="ORF">AADG42_15745</name>
</gene>
<evidence type="ECO:0000256" key="6">
    <source>
        <dbReference type="SAM" id="MobiDB-lite"/>
    </source>
</evidence>
<keyword evidence="5" id="KW-0804">Transcription</keyword>
<dbReference type="InterPro" id="IPR036388">
    <property type="entry name" value="WH-like_DNA-bd_sf"/>
</dbReference>
<keyword evidence="2" id="KW-0805">Transcription regulation</keyword>
<feature type="domain" description="RNA polymerase sigma-70 region 2" evidence="7">
    <location>
        <begin position="13"/>
        <end position="77"/>
    </location>
</feature>
<proteinExistence type="inferred from homology"/>
<dbReference type="Proteomes" id="UP001442841">
    <property type="component" value="Chromosome"/>
</dbReference>